<name>A2WP82_ORYSI</name>
<feature type="compositionally biased region" description="Low complexity" evidence="1">
    <location>
        <begin position="176"/>
        <end position="190"/>
    </location>
</feature>
<organism evidence="2 3">
    <name type="scientific">Oryza sativa subsp. indica</name>
    <name type="common">Rice</name>
    <dbReference type="NCBI Taxonomy" id="39946"/>
    <lineage>
        <taxon>Eukaryota</taxon>
        <taxon>Viridiplantae</taxon>
        <taxon>Streptophyta</taxon>
        <taxon>Embryophyta</taxon>
        <taxon>Tracheophyta</taxon>
        <taxon>Spermatophyta</taxon>
        <taxon>Magnoliopsida</taxon>
        <taxon>Liliopsida</taxon>
        <taxon>Poales</taxon>
        <taxon>Poaceae</taxon>
        <taxon>BOP clade</taxon>
        <taxon>Oryzoideae</taxon>
        <taxon>Oryzeae</taxon>
        <taxon>Oryzinae</taxon>
        <taxon>Oryza</taxon>
        <taxon>Oryza sativa</taxon>
    </lineage>
</organism>
<feature type="region of interest" description="Disordered" evidence="1">
    <location>
        <begin position="120"/>
        <end position="201"/>
    </location>
</feature>
<protein>
    <submittedName>
        <fullName evidence="2">Uncharacterized protein</fullName>
    </submittedName>
</protein>
<dbReference type="HOGENOM" id="CLU_1274059_0_0_1"/>
<dbReference type="AlphaFoldDB" id="A2WP82"/>
<feature type="compositionally biased region" description="Pro residues" evidence="1">
    <location>
        <begin position="149"/>
        <end position="164"/>
    </location>
</feature>
<dbReference type="Proteomes" id="UP000007015">
    <property type="component" value="Chromosome 1"/>
</dbReference>
<gene>
    <name evidence="2" type="ORF">OsI_01651</name>
</gene>
<evidence type="ECO:0000313" key="3">
    <source>
        <dbReference type="Proteomes" id="UP000007015"/>
    </source>
</evidence>
<accession>A2WP82</accession>
<evidence type="ECO:0000313" key="2">
    <source>
        <dbReference type="EMBL" id="EAY73778.1"/>
    </source>
</evidence>
<sequence length="217" mass="23592">MLRALAGVRVLVAAADPLGVELTDMLIDDTDANNKIAELLLASLDAGIPFSRHVNGSYFAIARERNGDQQQFEYRDGEITKEMRGNFDQEGESTCTYSEFPFVYGAELVLSSRLGGEAASRLARPSSPHRMANATRQRLTTSRPLLRLSPPPPRWCSPPPPPHGPPRRTTDGKNMSTISKKSSTSTHTFAPPAPPLSSPSMLMYDGDDDVVALVVTP</sequence>
<keyword evidence="3" id="KW-1185">Reference proteome</keyword>
<feature type="compositionally biased region" description="Low complexity" evidence="1">
    <location>
        <begin position="135"/>
        <end position="148"/>
    </location>
</feature>
<dbReference type="Gramene" id="BGIOSGA001770-TA">
    <property type="protein sequence ID" value="BGIOSGA001770-PA"/>
    <property type="gene ID" value="BGIOSGA001770"/>
</dbReference>
<proteinExistence type="predicted"/>
<dbReference type="EMBL" id="CM000126">
    <property type="protein sequence ID" value="EAY73778.1"/>
    <property type="molecule type" value="Genomic_DNA"/>
</dbReference>
<evidence type="ECO:0000256" key="1">
    <source>
        <dbReference type="SAM" id="MobiDB-lite"/>
    </source>
</evidence>
<reference evidence="2 3" key="1">
    <citation type="journal article" date="2005" name="PLoS Biol.">
        <title>The genomes of Oryza sativa: a history of duplications.</title>
        <authorList>
            <person name="Yu J."/>
            <person name="Wang J."/>
            <person name="Lin W."/>
            <person name="Li S."/>
            <person name="Li H."/>
            <person name="Zhou J."/>
            <person name="Ni P."/>
            <person name="Dong W."/>
            <person name="Hu S."/>
            <person name="Zeng C."/>
            <person name="Zhang J."/>
            <person name="Zhang Y."/>
            <person name="Li R."/>
            <person name="Xu Z."/>
            <person name="Li S."/>
            <person name="Li X."/>
            <person name="Zheng H."/>
            <person name="Cong L."/>
            <person name="Lin L."/>
            <person name="Yin J."/>
            <person name="Geng J."/>
            <person name="Li G."/>
            <person name="Shi J."/>
            <person name="Liu J."/>
            <person name="Lv H."/>
            <person name="Li J."/>
            <person name="Wang J."/>
            <person name="Deng Y."/>
            <person name="Ran L."/>
            <person name="Shi X."/>
            <person name="Wang X."/>
            <person name="Wu Q."/>
            <person name="Li C."/>
            <person name="Ren X."/>
            <person name="Wang J."/>
            <person name="Wang X."/>
            <person name="Li D."/>
            <person name="Liu D."/>
            <person name="Zhang X."/>
            <person name="Ji Z."/>
            <person name="Zhao W."/>
            <person name="Sun Y."/>
            <person name="Zhang Z."/>
            <person name="Bao J."/>
            <person name="Han Y."/>
            <person name="Dong L."/>
            <person name="Ji J."/>
            <person name="Chen P."/>
            <person name="Wu S."/>
            <person name="Liu J."/>
            <person name="Xiao Y."/>
            <person name="Bu D."/>
            <person name="Tan J."/>
            <person name="Yang L."/>
            <person name="Ye C."/>
            <person name="Zhang J."/>
            <person name="Xu J."/>
            <person name="Zhou Y."/>
            <person name="Yu Y."/>
            <person name="Zhang B."/>
            <person name="Zhuang S."/>
            <person name="Wei H."/>
            <person name="Liu B."/>
            <person name="Lei M."/>
            <person name="Yu H."/>
            <person name="Li Y."/>
            <person name="Xu H."/>
            <person name="Wei S."/>
            <person name="He X."/>
            <person name="Fang L."/>
            <person name="Zhang Z."/>
            <person name="Zhang Y."/>
            <person name="Huang X."/>
            <person name="Su Z."/>
            <person name="Tong W."/>
            <person name="Li J."/>
            <person name="Tong Z."/>
            <person name="Li S."/>
            <person name="Ye J."/>
            <person name="Wang L."/>
            <person name="Fang L."/>
            <person name="Lei T."/>
            <person name="Chen C."/>
            <person name="Chen H."/>
            <person name="Xu Z."/>
            <person name="Li H."/>
            <person name="Huang H."/>
            <person name="Zhang F."/>
            <person name="Xu H."/>
            <person name="Li N."/>
            <person name="Zhao C."/>
            <person name="Li S."/>
            <person name="Dong L."/>
            <person name="Huang Y."/>
            <person name="Li L."/>
            <person name="Xi Y."/>
            <person name="Qi Q."/>
            <person name="Li W."/>
            <person name="Zhang B."/>
            <person name="Hu W."/>
            <person name="Zhang Y."/>
            <person name="Tian X."/>
            <person name="Jiao Y."/>
            <person name="Liang X."/>
            <person name="Jin J."/>
            <person name="Gao L."/>
            <person name="Zheng W."/>
            <person name="Hao B."/>
            <person name="Liu S."/>
            <person name="Wang W."/>
            <person name="Yuan L."/>
            <person name="Cao M."/>
            <person name="McDermott J."/>
            <person name="Samudrala R."/>
            <person name="Wang J."/>
            <person name="Wong G.K."/>
            <person name="Yang H."/>
        </authorList>
    </citation>
    <scope>NUCLEOTIDE SEQUENCE [LARGE SCALE GENOMIC DNA]</scope>
    <source>
        <strain evidence="3">cv. 93-11</strain>
    </source>
</reference>